<gene>
    <name evidence="1" type="ORF">OWV82_015413</name>
</gene>
<evidence type="ECO:0000313" key="2">
    <source>
        <dbReference type="Proteomes" id="UP001164539"/>
    </source>
</evidence>
<keyword evidence="2" id="KW-1185">Reference proteome</keyword>
<evidence type="ECO:0000313" key="1">
    <source>
        <dbReference type="EMBL" id="KAJ4713301.1"/>
    </source>
</evidence>
<organism evidence="1 2">
    <name type="scientific">Melia azedarach</name>
    <name type="common">Chinaberry tree</name>
    <dbReference type="NCBI Taxonomy" id="155640"/>
    <lineage>
        <taxon>Eukaryota</taxon>
        <taxon>Viridiplantae</taxon>
        <taxon>Streptophyta</taxon>
        <taxon>Embryophyta</taxon>
        <taxon>Tracheophyta</taxon>
        <taxon>Spermatophyta</taxon>
        <taxon>Magnoliopsida</taxon>
        <taxon>eudicotyledons</taxon>
        <taxon>Gunneridae</taxon>
        <taxon>Pentapetalae</taxon>
        <taxon>rosids</taxon>
        <taxon>malvids</taxon>
        <taxon>Sapindales</taxon>
        <taxon>Meliaceae</taxon>
        <taxon>Melia</taxon>
    </lineage>
</organism>
<dbReference type="EMBL" id="CM051401">
    <property type="protein sequence ID" value="KAJ4713301.1"/>
    <property type="molecule type" value="Genomic_DNA"/>
</dbReference>
<sequence length="240" mass="26697">MVRVSNFIVGFLNCCSLLAGLVAIAAALFFYIHGGSHCQTTLANPLFVTGIVLVVVSLLGLTGSCCKVNFVLCLYLVVLFLLIVGVSVFTIFCVLITNESAGKTFSNIGIKGLKTWDFNNWLHDHFVKGENWNEIRSCLKDSKSGCCKPPSGCGVKSQNATAPETGNNSDCKTWNNQEQMLCYDCNACKEGFLANIKKGWRNLTIFNICVLVIIIVTYIFGCWARKNNRKDKYRFRKYQP</sequence>
<dbReference type="Proteomes" id="UP001164539">
    <property type="component" value="Chromosome 8"/>
</dbReference>
<proteinExistence type="predicted"/>
<name>A0ACC1XP81_MELAZ</name>
<reference evidence="1 2" key="1">
    <citation type="journal article" date="2023" name="Science">
        <title>Complex scaffold remodeling in plant triterpene biosynthesis.</title>
        <authorList>
            <person name="De La Pena R."/>
            <person name="Hodgson H."/>
            <person name="Liu J.C."/>
            <person name="Stephenson M.J."/>
            <person name="Martin A.C."/>
            <person name="Owen C."/>
            <person name="Harkess A."/>
            <person name="Leebens-Mack J."/>
            <person name="Jimenez L.E."/>
            <person name="Osbourn A."/>
            <person name="Sattely E.S."/>
        </authorList>
    </citation>
    <scope>NUCLEOTIDE SEQUENCE [LARGE SCALE GENOMIC DNA]</scope>
    <source>
        <strain evidence="2">cv. JPN11</strain>
        <tissue evidence="1">Leaf</tissue>
    </source>
</reference>
<accession>A0ACC1XP81</accession>
<comment type="caution">
    <text evidence="1">The sequence shown here is derived from an EMBL/GenBank/DDBJ whole genome shotgun (WGS) entry which is preliminary data.</text>
</comment>
<protein>
    <submittedName>
        <fullName evidence="1">TETRASPANIN family protein</fullName>
    </submittedName>
</protein>